<dbReference type="AlphaFoldDB" id="A0A6I9TEZ6"/>
<dbReference type="OrthoDB" id="1751950at2759"/>
<dbReference type="PANTHER" id="PTHR31286">
    <property type="entry name" value="GLYCINE-RICH CELL WALL STRUCTURAL PROTEIN 1.8-LIKE"/>
    <property type="match status" value="1"/>
</dbReference>
<accession>A0A6I9TEZ6</accession>
<evidence type="ECO:0000313" key="3">
    <source>
        <dbReference type="RefSeq" id="XP_011083357.1"/>
    </source>
</evidence>
<dbReference type="InterPro" id="IPR040256">
    <property type="entry name" value="At4g02000-like"/>
</dbReference>
<protein>
    <submittedName>
        <fullName evidence="3">Uncharacterized protein At4g02000-like</fullName>
    </submittedName>
</protein>
<dbReference type="GeneID" id="105165902"/>
<name>A0A6I9TEZ6_SESIN</name>
<sequence>MRVFKWTPTLNPREESPTFPVWVHLSELPIQFFDREALFSIALLLGTPLKTDVSTATLVQPSVARVYVEINLLEPLQTKISLGIGTEVIIQPVIYERLPKYCGACKHLGHDKDKCYEKLRPANRDDRPPPIPDEEDLRVKLDA</sequence>
<feature type="compositionally biased region" description="Basic and acidic residues" evidence="1">
    <location>
        <begin position="119"/>
        <end position="128"/>
    </location>
</feature>
<dbReference type="KEGG" id="sind:105165902"/>
<organism evidence="2 3">
    <name type="scientific">Sesamum indicum</name>
    <name type="common">Oriental sesame</name>
    <name type="synonym">Sesamum orientale</name>
    <dbReference type="NCBI Taxonomy" id="4182"/>
    <lineage>
        <taxon>Eukaryota</taxon>
        <taxon>Viridiplantae</taxon>
        <taxon>Streptophyta</taxon>
        <taxon>Embryophyta</taxon>
        <taxon>Tracheophyta</taxon>
        <taxon>Spermatophyta</taxon>
        <taxon>Magnoliopsida</taxon>
        <taxon>eudicotyledons</taxon>
        <taxon>Gunneridae</taxon>
        <taxon>Pentapetalae</taxon>
        <taxon>asterids</taxon>
        <taxon>lamiids</taxon>
        <taxon>Lamiales</taxon>
        <taxon>Pedaliaceae</taxon>
        <taxon>Sesamum</taxon>
    </lineage>
</organism>
<dbReference type="Proteomes" id="UP000504604">
    <property type="component" value="Linkage group LG7"/>
</dbReference>
<evidence type="ECO:0000256" key="1">
    <source>
        <dbReference type="SAM" id="MobiDB-lite"/>
    </source>
</evidence>
<evidence type="ECO:0000313" key="2">
    <source>
        <dbReference type="Proteomes" id="UP000504604"/>
    </source>
</evidence>
<dbReference type="PANTHER" id="PTHR31286:SF179">
    <property type="entry name" value="RNASE H TYPE-1 DOMAIN-CONTAINING PROTEIN"/>
    <property type="match status" value="1"/>
</dbReference>
<dbReference type="InParanoid" id="A0A6I9TEZ6"/>
<dbReference type="RefSeq" id="XP_011083357.1">
    <property type="nucleotide sequence ID" value="XM_011085055.1"/>
</dbReference>
<gene>
    <name evidence="3" type="primary">LOC105165902</name>
</gene>
<reference evidence="3" key="1">
    <citation type="submission" date="2025-08" db="UniProtKB">
        <authorList>
            <consortium name="RefSeq"/>
        </authorList>
    </citation>
    <scope>IDENTIFICATION</scope>
</reference>
<keyword evidence="2" id="KW-1185">Reference proteome</keyword>
<feature type="region of interest" description="Disordered" evidence="1">
    <location>
        <begin position="119"/>
        <end position="143"/>
    </location>
</feature>
<proteinExistence type="predicted"/>